<gene>
    <name evidence="2" type="ORF">SDC9_199431</name>
</gene>
<proteinExistence type="predicted"/>
<feature type="compositionally biased region" description="Basic and acidic residues" evidence="1">
    <location>
        <begin position="15"/>
        <end position="27"/>
    </location>
</feature>
<name>A0A645ILR5_9ZZZZ</name>
<evidence type="ECO:0000313" key="2">
    <source>
        <dbReference type="EMBL" id="MPN51782.1"/>
    </source>
</evidence>
<evidence type="ECO:0000256" key="1">
    <source>
        <dbReference type="SAM" id="MobiDB-lite"/>
    </source>
</evidence>
<organism evidence="2">
    <name type="scientific">bioreactor metagenome</name>
    <dbReference type="NCBI Taxonomy" id="1076179"/>
    <lineage>
        <taxon>unclassified sequences</taxon>
        <taxon>metagenomes</taxon>
        <taxon>ecological metagenomes</taxon>
    </lineage>
</organism>
<feature type="compositionally biased region" description="Basic residues" evidence="1">
    <location>
        <begin position="1"/>
        <end position="14"/>
    </location>
</feature>
<dbReference type="AlphaFoldDB" id="A0A645ILR5"/>
<accession>A0A645ILR5</accession>
<dbReference type="EMBL" id="VSSQ01117252">
    <property type="protein sequence ID" value="MPN51782.1"/>
    <property type="molecule type" value="Genomic_DNA"/>
</dbReference>
<protein>
    <submittedName>
        <fullName evidence="2">Uncharacterized protein</fullName>
    </submittedName>
</protein>
<comment type="caution">
    <text evidence="2">The sequence shown here is derived from an EMBL/GenBank/DDBJ whole genome shotgun (WGS) entry which is preliminary data.</text>
</comment>
<feature type="region of interest" description="Disordered" evidence="1">
    <location>
        <begin position="1"/>
        <end position="29"/>
    </location>
</feature>
<sequence length="94" mass="11348">MRERVHARRRRYRRRNAEREHRVDDRHGRHNVAAHRDTLELMLHVPEHGVDRNLSACAGRRGDLYRRQTRLFEQVAAEVIAYRPVVVNQYGHQF</sequence>
<reference evidence="2" key="1">
    <citation type="submission" date="2019-08" db="EMBL/GenBank/DDBJ databases">
        <authorList>
            <person name="Kucharzyk K."/>
            <person name="Murdoch R.W."/>
            <person name="Higgins S."/>
            <person name="Loffler F."/>
        </authorList>
    </citation>
    <scope>NUCLEOTIDE SEQUENCE</scope>
</reference>